<evidence type="ECO:0000313" key="3">
    <source>
        <dbReference type="Proteomes" id="UP000092713"/>
    </source>
</evidence>
<comment type="caution">
    <text evidence="2">The sequence shown here is derived from an EMBL/GenBank/DDBJ whole genome shotgun (WGS) entry which is preliminary data.</text>
</comment>
<dbReference type="OrthoDB" id="8777291at2"/>
<feature type="transmembrane region" description="Helical" evidence="1">
    <location>
        <begin position="68"/>
        <end position="91"/>
    </location>
</feature>
<name>A0A1A7C6Z1_9BURK</name>
<accession>A0A1A7C6Z1</accession>
<keyword evidence="3" id="KW-1185">Reference proteome</keyword>
<dbReference type="Proteomes" id="UP000092713">
    <property type="component" value="Unassembled WGS sequence"/>
</dbReference>
<organism evidence="2 3">
    <name type="scientific">Janthinobacterium psychrotolerans</name>
    <dbReference type="NCBI Taxonomy" id="1747903"/>
    <lineage>
        <taxon>Bacteria</taxon>
        <taxon>Pseudomonadati</taxon>
        <taxon>Pseudomonadota</taxon>
        <taxon>Betaproteobacteria</taxon>
        <taxon>Burkholderiales</taxon>
        <taxon>Oxalobacteraceae</taxon>
        <taxon>Janthinobacterium</taxon>
    </lineage>
</organism>
<gene>
    <name evidence="2" type="ORF">ASR47_104211</name>
</gene>
<dbReference type="EMBL" id="LOCQ01000021">
    <property type="protein sequence ID" value="OBV41676.1"/>
    <property type="molecule type" value="Genomic_DNA"/>
</dbReference>
<proteinExistence type="predicted"/>
<feature type="transmembrane region" description="Helical" evidence="1">
    <location>
        <begin position="43"/>
        <end position="62"/>
    </location>
</feature>
<keyword evidence="1" id="KW-0472">Membrane</keyword>
<evidence type="ECO:0000313" key="2">
    <source>
        <dbReference type="EMBL" id="OBV41676.1"/>
    </source>
</evidence>
<dbReference type="STRING" id="1747903.ASR47_104211"/>
<protein>
    <submittedName>
        <fullName evidence="2">Uncharacterized protein</fullName>
    </submittedName>
</protein>
<dbReference type="AlphaFoldDB" id="A0A1A7C6Z1"/>
<keyword evidence="1" id="KW-0812">Transmembrane</keyword>
<evidence type="ECO:0000256" key="1">
    <source>
        <dbReference type="SAM" id="Phobius"/>
    </source>
</evidence>
<reference evidence="2 3" key="1">
    <citation type="submission" date="2016-04" db="EMBL/GenBank/DDBJ databases">
        <title>Draft genome sequence of Janthinobacterium psychrotolerans sp. nov., isolated from freshwater sediments in Denmark.</title>
        <authorList>
            <person name="Gong X."/>
            <person name="Skrivergaard S."/>
            <person name="Korsgaard B.S."/>
            <person name="Schreiber L."/>
            <person name="Marshall I.P."/>
            <person name="Finster K."/>
            <person name="Schramm A."/>
        </authorList>
    </citation>
    <scope>NUCLEOTIDE SEQUENCE [LARGE SCALE GENOMIC DNA]</scope>
    <source>
        <strain evidence="2 3">S3-2</strain>
    </source>
</reference>
<dbReference type="RefSeq" id="WP_065305786.1">
    <property type="nucleotide sequence ID" value="NZ_LOCQ01000021.1"/>
</dbReference>
<sequence>MAIETPGSTVAGISYAVLIGAFIGSAASLSYAKEMTKRQAMTAFLVGGAVACAATPLAIHYLNAPTELAGAIAFFWGLGAMRAVPVFFALIDRTRNAKLPTLPDQPDTKE</sequence>
<feature type="transmembrane region" description="Helical" evidence="1">
    <location>
        <begin position="12"/>
        <end position="31"/>
    </location>
</feature>
<keyword evidence="1" id="KW-1133">Transmembrane helix</keyword>